<dbReference type="InterPro" id="IPR005829">
    <property type="entry name" value="Sugar_transporter_CS"/>
</dbReference>
<feature type="transmembrane region" description="Helical" evidence="13">
    <location>
        <begin position="21"/>
        <end position="51"/>
    </location>
</feature>
<evidence type="ECO:0000256" key="8">
    <source>
        <dbReference type="ARBA" id="ARBA00023136"/>
    </source>
</evidence>
<keyword evidence="4 13" id="KW-0812">Transmembrane</keyword>
<comment type="similarity">
    <text evidence="2 12">Belongs to the major facilitator superfamily. Sugar transporter (TC 2.A.1.1) family.</text>
</comment>
<feature type="transmembrane region" description="Helical" evidence="13">
    <location>
        <begin position="282"/>
        <end position="304"/>
    </location>
</feature>
<evidence type="ECO:0000256" key="1">
    <source>
        <dbReference type="ARBA" id="ARBA00004651"/>
    </source>
</evidence>
<evidence type="ECO:0000313" key="16">
    <source>
        <dbReference type="Proteomes" id="UP000214365"/>
    </source>
</evidence>
<dbReference type="NCBIfam" id="TIGR00879">
    <property type="entry name" value="SP"/>
    <property type="match status" value="1"/>
</dbReference>
<dbReference type="PROSITE" id="PS00216">
    <property type="entry name" value="SUGAR_TRANSPORT_1"/>
    <property type="match status" value="1"/>
</dbReference>
<dbReference type="PRINTS" id="PR00171">
    <property type="entry name" value="SUGRTRNSPORT"/>
</dbReference>
<evidence type="ECO:0000256" key="2">
    <source>
        <dbReference type="ARBA" id="ARBA00010992"/>
    </source>
</evidence>
<dbReference type="OrthoDB" id="508119at2759"/>
<evidence type="ECO:0000256" key="3">
    <source>
        <dbReference type="ARBA" id="ARBA00022448"/>
    </source>
</evidence>
<dbReference type="InterPro" id="IPR036259">
    <property type="entry name" value="MFS_trans_sf"/>
</dbReference>
<dbReference type="Proteomes" id="UP000214365">
    <property type="component" value="Unassembled WGS sequence"/>
</dbReference>
<dbReference type="PANTHER" id="PTHR48022">
    <property type="entry name" value="PLASTIDIC GLUCOSE TRANSPORTER 4"/>
    <property type="match status" value="1"/>
</dbReference>
<evidence type="ECO:0000256" key="12">
    <source>
        <dbReference type="RuleBase" id="RU003346"/>
    </source>
</evidence>
<dbReference type="GO" id="GO:0005351">
    <property type="term" value="F:carbohydrate:proton symporter activity"/>
    <property type="evidence" value="ECO:0007669"/>
    <property type="project" value="TreeGrafter"/>
</dbReference>
<dbReference type="InterPro" id="IPR020846">
    <property type="entry name" value="MFS_dom"/>
</dbReference>
<comment type="subunit">
    <text evidence="10">Interacts with creB.</text>
</comment>
<evidence type="ECO:0000256" key="6">
    <source>
        <dbReference type="ARBA" id="ARBA00022911"/>
    </source>
</evidence>
<dbReference type="AlphaFoldDB" id="A0A225AJX9"/>
<proteinExistence type="inferred from homology"/>
<feature type="domain" description="Major facilitator superfamily (MFS) profile" evidence="14">
    <location>
        <begin position="24"/>
        <end position="464"/>
    </location>
</feature>
<feature type="transmembrane region" description="Helical" evidence="13">
    <location>
        <begin position="439"/>
        <end position="460"/>
    </location>
</feature>
<keyword evidence="5" id="KW-0832">Ubl conjugation</keyword>
<feature type="transmembrane region" description="Helical" evidence="13">
    <location>
        <begin position="71"/>
        <end position="91"/>
    </location>
</feature>
<dbReference type="Pfam" id="PF00083">
    <property type="entry name" value="Sugar_tr"/>
    <property type="match status" value="1"/>
</dbReference>
<dbReference type="PROSITE" id="PS00217">
    <property type="entry name" value="SUGAR_TRANSPORT_2"/>
    <property type="match status" value="1"/>
</dbReference>
<organism evidence="15 16">
    <name type="scientific">Talaromyces atroroseus</name>
    <dbReference type="NCBI Taxonomy" id="1441469"/>
    <lineage>
        <taxon>Eukaryota</taxon>
        <taxon>Fungi</taxon>
        <taxon>Dikarya</taxon>
        <taxon>Ascomycota</taxon>
        <taxon>Pezizomycotina</taxon>
        <taxon>Eurotiomycetes</taxon>
        <taxon>Eurotiomycetidae</taxon>
        <taxon>Eurotiales</taxon>
        <taxon>Trichocomaceae</taxon>
        <taxon>Talaromyces</taxon>
        <taxon>Talaromyces sect. Trachyspermi</taxon>
    </lineage>
</organism>
<dbReference type="RefSeq" id="XP_020117619.1">
    <property type="nucleotide sequence ID" value="XM_020261957.1"/>
</dbReference>
<dbReference type="PANTHER" id="PTHR48022:SF34">
    <property type="entry name" value="MAJOR FACILITATOR SUPERFAMILY (MFS) PROFILE DOMAIN-CONTAINING PROTEIN-RELATED"/>
    <property type="match status" value="1"/>
</dbReference>
<name>A0A225AJX9_TALAT</name>
<dbReference type="SUPFAM" id="SSF103473">
    <property type="entry name" value="MFS general substrate transporter"/>
    <property type="match status" value="1"/>
</dbReference>
<dbReference type="InterPro" id="IPR003663">
    <property type="entry name" value="Sugar/inositol_transpt"/>
</dbReference>
<dbReference type="EMBL" id="LFMY01000011">
    <property type="protein sequence ID" value="OKL57498.1"/>
    <property type="molecule type" value="Genomic_DNA"/>
</dbReference>
<evidence type="ECO:0000256" key="7">
    <source>
        <dbReference type="ARBA" id="ARBA00022989"/>
    </source>
</evidence>
<dbReference type="InterPro" id="IPR005828">
    <property type="entry name" value="MFS_sugar_transport-like"/>
</dbReference>
<dbReference type="GO" id="GO:0005886">
    <property type="term" value="C:plasma membrane"/>
    <property type="evidence" value="ECO:0007669"/>
    <property type="project" value="UniProtKB-SubCell"/>
</dbReference>
<feature type="transmembrane region" description="Helical" evidence="13">
    <location>
        <begin position="193"/>
        <end position="214"/>
    </location>
</feature>
<dbReference type="InterPro" id="IPR050360">
    <property type="entry name" value="MFS_Sugar_Transporters"/>
</dbReference>
<gene>
    <name evidence="15" type="ORF">UA08_06896</name>
</gene>
<feature type="transmembrane region" description="Helical" evidence="13">
    <location>
        <begin position="384"/>
        <end position="400"/>
    </location>
</feature>
<evidence type="ECO:0000256" key="10">
    <source>
        <dbReference type="ARBA" id="ARBA00038682"/>
    </source>
</evidence>
<dbReference type="PROSITE" id="PS50850">
    <property type="entry name" value="MFS"/>
    <property type="match status" value="1"/>
</dbReference>
<feature type="transmembrane region" description="Helical" evidence="13">
    <location>
        <begin position="98"/>
        <end position="115"/>
    </location>
</feature>
<evidence type="ECO:0000256" key="9">
    <source>
        <dbReference type="ARBA" id="ARBA00037560"/>
    </source>
</evidence>
<keyword evidence="8 13" id="KW-0472">Membrane</keyword>
<protein>
    <recommendedName>
        <fullName evidence="11">Quinate transporter</fullName>
    </recommendedName>
</protein>
<reference evidence="15 16" key="1">
    <citation type="submission" date="2015-06" db="EMBL/GenBank/DDBJ databases">
        <title>Talaromyces atroroseus IBT 11181 draft genome.</title>
        <authorList>
            <person name="Rasmussen K.B."/>
            <person name="Rasmussen S."/>
            <person name="Petersen B."/>
            <person name="Sicheritz-Ponten T."/>
            <person name="Mortensen U.H."/>
            <person name="Thrane U."/>
        </authorList>
    </citation>
    <scope>NUCLEOTIDE SEQUENCE [LARGE SCALE GENOMIC DNA]</scope>
    <source>
        <strain evidence="15 16">IBT 11181</strain>
    </source>
</reference>
<comment type="subcellular location">
    <subcellularLocation>
        <location evidence="1">Cell membrane</location>
        <topology evidence="1">Multi-pass membrane protein</topology>
    </subcellularLocation>
</comment>
<evidence type="ECO:0000256" key="13">
    <source>
        <dbReference type="SAM" id="Phobius"/>
    </source>
</evidence>
<accession>A0A225AJX9</accession>
<feature type="transmembrane region" description="Helical" evidence="13">
    <location>
        <begin position="160"/>
        <end position="181"/>
    </location>
</feature>
<keyword evidence="7 13" id="KW-1133">Transmembrane helix</keyword>
<comment type="caution">
    <text evidence="15">The sequence shown here is derived from an EMBL/GenBank/DDBJ whole genome shotgun (WGS) entry which is preliminary data.</text>
</comment>
<keyword evidence="16" id="KW-1185">Reference proteome</keyword>
<sequence>MGLLQLVEDRPTPTAVYNWRIYVLALIASCGSNMIGYTSAFIGTTITLTSFETEFGFENMTEEQVSMISENIVSLFIAGAFFGAILTYALGHFLGRKWSLVIASAIFTLGAGLQLGATSSTGLGIMYAGRVFSGLGTGVASNIIPIYISELSPPAIRGRLVGFYELGWQVGGLVGFWINYGVELHMAPSRQQWIIPFSIQIIPSGMLFFGALWIRESPRWLFLRGRRAQAMNNLCWIRQLDESDIYIKEEVAAIDQTLEEQIATIGLGFWAPFQAVSKRKSVLYRLFLGCMLFLWQNGSGINAINYYSPTIFSSIGVSESDIGWMTGIFGVVKAVMTIFWLLFLVDQLGRRNLLLGGALMGSACMWIIGAYVCVARPDLHPASHVNGAGIAAIFFFYFWTEFFDPNLRSLAQAVTTSSNWLFNFLVSRFTKQMFAKMNYGVYFFFASLSFLAFFFAFFFIPETGGIPLEATERLFEIKPVWKAHAKLKAQLKEDEMQFRSEIKDGVFGKEENEAHAHVENPAENSAS</sequence>
<keyword evidence="6" id="KW-0672">Quinate metabolism</keyword>
<comment type="function">
    <text evidence="9">Integral membrane transporter that imports quinic acid to be catabolized as a carbon source.</text>
</comment>
<keyword evidence="3 12" id="KW-0813">Transport</keyword>
<dbReference type="STRING" id="1441469.A0A225AJX9"/>
<evidence type="ECO:0000256" key="4">
    <source>
        <dbReference type="ARBA" id="ARBA00022692"/>
    </source>
</evidence>
<evidence type="ECO:0000313" key="15">
    <source>
        <dbReference type="EMBL" id="OKL57498.1"/>
    </source>
</evidence>
<feature type="transmembrane region" description="Helical" evidence="13">
    <location>
        <begin position="352"/>
        <end position="372"/>
    </location>
</feature>
<feature type="transmembrane region" description="Helical" evidence="13">
    <location>
        <begin position="324"/>
        <end position="345"/>
    </location>
</feature>
<dbReference type="Gene3D" id="1.20.1250.20">
    <property type="entry name" value="MFS general substrate transporter like domains"/>
    <property type="match status" value="1"/>
</dbReference>
<evidence type="ECO:0000259" key="14">
    <source>
        <dbReference type="PROSITE" id="PS50850"/>
    </source>
</evidence>
<feature type="transmembrane region" description="Helical" evidence="13">
    <location>
        <begin position="127"/>
        <end position="148"/>
    </location>
</feature>
<evidence type="ECO:0000256" key="11">
    <source>
        <dbReference type="ARBA" id="ARBA00043213"/>
    </source>
</evidence>
<dbReference type="GeneID" id="31006652"/>
<evidence type="ECO:0000256" key="5">
    <source>
        <dbReference type="ARBA" id="ARBA00022843"/>
    </source>
</evidence>